<protein>
    <recommendedName>
        <fullName evidence="1">Protein TraL</fullName>
    </recommendedName>
</protein>
<evidence type="ECO:0000313" key="3">
    <source>
        <dbReference type="EMBL" id="MCX8305737.1"/>
    </source>
</evidence>
<dbReference type="RefSeq" id="WP_193807518.1">
    <property type="nucleotide sequence ID" value="NZ_JAPMLV010000009.1"/>
</dbReference>
<comment type="subcellular location">
    <subcellularLocation>
        <location evidence="1">Cell outer membrane</location>
    </subcellularLocation>
</comment>
<proteinExistence type="predicted"/>
<keyword evidence="2" id="KW-0812">Transmembrane</keyword>
<keyword evidence="2" id="KW-1133">Transmembrane helix</keyword>
<gene>
    <name evidence="3" type="primary">traL</name>
    <name evidence="3" type="ORF">OTG14_22590</name>
</gene>
<comment type="function">
    <text evidence="1">Membrane protein involved in F pilin formation.</text>
</comment>
<comment type="caution">
    <text evidence="3">The sequence shown here is derived from an EMBL/GenBank/DDBJ whole genome shotgun (WGS) entry which is preliminary data.</text>
</comment>
<organism evidence="3 4">
    <name type="scientific">Enterobacter pseudoroggenkampii</name>
    <dbReference type="NCBI Taxonomy" id="2996112"/>
    <lineage>
        <taxon>Bacteria</taxon>
        <taxon>Pseudomonadati</taxon>
        <taxon>Pseudomonadota</taxon>
        <taxon>Gammaproteobacteria</taxon>
        <taxon>Enterobacterales</taxon>
        <taxon>Enterobacteriaceae</taxon>
        <taxon>Enterobacter</taxon>
    </lineage>
</organism>
<evidence type="ECO:0000256" key="2">
    <source>
        <dbReference type="SAM" id="Phobius"/>
    </source>
</evidence>
<dbReference type="EMBL" id="JAPMLV010000009">
    <property type="protein sequence ID" value="MCX8305737.1"/>
    <property type="molecule type" value="Genomic_DNA"/>
</dbReference>
<reference evidence="3" key="1">
    <citation type="submission" date="2022-11" db="EMBL/GenBank/DDBJ databases">
        <title>The draft genomes of two Enterobacter strains.</title>
        <authorList>
            <person name="He Y."/>
            <person name="Wu S."/>
            <person name="Feng Y."/>
            <person name="Zong Z."/>
        </authorList>
    </citation>
    <scope>NUCLEOTIDE SEQUENCE</scope>
    <source>
        <strain evidence="3">155092</strain>
    </source>
</reference>
<name>A0ABT3XLP3_9ENTR</name>
<keyword evidence="1 2" id="KW-0472">Membrane</keyword>
<evidence type="ECO:0000256" key="1">
    <source>
        <dbReference type="PIRNR" id="PIRNR003259"/>
    </source>
</evidence>
<accession>A0ABT3XLP3</accession>
<dbReference type="Pfam" id="PF07178">
    <property type="entry name" value="TraL"/>
    <property type="match status" value="1"/>
</dbReference>
<dbReference type="PIRSF" id="PIRSF003259">
    <property type="entry name" value="Pilus_assembly_TraL"/>
    <property type="match status" value="1"/>
</dbReference>
<dbReference type="NCBIfam" id="TIGR02762">
    <property type="entry name" value="TraL_TIGR"/>
    <property type="match status" value="1"/>
</dbReference>
<sequence length="100" mass="11638">MSGEGDKYNFPETMNQQVRYLGLPIDELIVTAPLLLFGVLNNLSLELGVIAGILWFIVRYLKKGQGSYWLLNFCYWHLPSLLFKATFRQIPDSSFRHWRA</sequence>
<feature type="transmembrane region" description="Helical" evidence="2">
    <location>
        <begin position="34"/>
        <end position="58"/>
    </location>
</feature>
<dbReference type="InterPro" id="IPR009838">
    <property type="entry name" value="T4SS_TraL"/>
</dbReference>
<dbReference type="InterPro" id="IPR016382">
    <property type="entry name" value="Pilus_assmbly_TraL"/>
</dbReference>
<dbReference type="Proteomes" id="UP001163211">
    <property type="component" value="Unassembled WGS sequence"/>
</dbReference>
<keyword evidence="1" id="KW-0998">Cell outer membrane</keyword>
<keyword evidence="4" id="KW-1185">Reference proteome</keyword>
<keyword evidence="1" id="KW-0184">Conjugation</keyword>
<evidence type="ECO:0000313" key="4">
    <source>
        <dbReference type="Proteomes" id="UP001163211"/>
    </source>
</evidence>